<feature type="compositionally biased region" description="Basic and acidic residues" evidence="5">
    <location>
        <begin position="832"/>
        <end position="854"/>
    </location>
</feature>
<dbReference type="Proteomes" id="UP000075902">
    <property type="component" value="Unassembled WGS sequence"/>
</dbReference>
<evidence type="ECO:0000256" key="3">
    <source>
        <dbReference type="ARBA" id="ARBA00022989"/>
    </source>
</evidence>
<feature type="compositionally biased region" description="Basic and acidic residues" evidence="5">
    <location>
        <begin position="971"/>
        <end position="1010"/>
    </location>
</feature>
<evidence type="ECO:0000256" key="2">
    <source>
        <dbReference type="ARBA" id="ARBA00022692"/>
    </source>
</evidence>
<dbReference type="CDD" id="cd17317">
    <property type="entry name" value="MFS_SLC22"/>
    <property type="match status" value="1"/>
</dbReference>
<dbReference type="InterPro" id="IPR035445">
    <property type="entry name" value="GYF-like_dom_sf"/>
</dbReference>
<reference evidence="9" key="2">
    <citation type="submission" date="2020-05" db="UniProtKB">
        <authorList>
            <consortium name="EnsemblMetazoa"/>
        </authorList>
    </citation>
    <scope>IDENTIFICATION</scope>
    <source>
        <strain evidence="9">CM1001059</strain>
    </source>
</reference>
<feature type="compositionally biased region" description="Gly residues" evidence="5">
    <location>
        <begin position="760"/>
        <end position="769"/>
    </location>
</feature>
<reference evidence="10" key="1">
    <citation type="submission" date="2014-01" db="EMBL/GenBank/DDBJ databases">
        <title>The Genome Sequence of Anopheles melas CM1001059_A (V2).</title>
        <authorList>
            <consortium name="The Broad Institute Genomics Platform"/>
            <person name="Neafsey D.E."/>
            <person name="Besansky N."/>
            <person name="Howell P."/>
            <person name="Walton C."/>
            <person name="Young S.K."/>
            <person name="Zeng Q."/>
            <person name="Gargeya S."/>
            <person name="Fitzgerald M."/>
            <person name="Haas B."/>
            <person name="Abouelleil A."/>
            <person name="Allen A.W."/>
            <person name="Alvarado L."/>
            <person name="Arachchi H.M."/>
            <person name="Berlin A.M."/>
            <person name="Chapman S.B."/>
            <person name="Gainer-Dewar J."/>
            <person name="Goldberg J."/>
            <person name="Griggs A."/>
            <person name="Gujja S."/>
            <person name="Hansen M."/>
            <person name="Howarth C."/>
            <person name="Imamovic A."/>
            <person name="Ireland A."/>
            <person name="Larimer J."/>
            <person name="McCowan C."/>
            <person name="Murphy C."/>
            <person name="Pearson M."/>
            <person name="Poon T.W."/>
            <person name="Priest M."/>
            <person name="Roberts A."/>
            <person name="Saif S."/>
            <person name="Shea T."/>
            <person name="Sisk P."/>
            <person name="Sykes S."/>
            <person name="Wortman J."/>
            <person name="Nusbaum C."/>
            <person name="Birren B."/>
        </authorList>
    </citation>
    <scope>NUCLEOTIDE SEQUENCE [LARGE SCALE GENOMIC DNA]</scope>
    <source>
        <strain evidence="10">CM1001059</strain>
    </source>
</reference>
<feature type="transmembrane region" description="Helical" evidence="6">
    <location>
        <begin position="482"/>
        <end position="505"/>
    </location>
</feature>
<dbReference type="InterPro" id="IPR020846">
    <property type="entry name" value="MFS_dom"/>
</dbReference>
<feature type="transmembrane region" description="Helical" evidence="6">
    <location>
        <begin position="422"/>
        <end position="445"/>
    </location>
</feature>
<evidence type="ECO:0000313" key="9">
    <source>
        <dbReference type="EnsemblMetazoa" id="AMEC001549-PA"/>
    </source>
</evidence>
<feature type="domain" description="GYF" evidence="7">
    <location>
        <begin position="1209"/>
        <end position="1257"/>
    </location>
</feature>
<proteinExistence type="predicted"/>
<feature type="transmembrane region" description="Helical" evidence="6">
    <location>
        <begin position="140"/>
        <end position="157"/>
    </location>
</feature>
<feature type="region of interest" description="Disordered" evidence="5">
    <location>
        <begin position="741"/>
        <end position="1076"/>
    </location>
</feature>
<keyword evidence="3 6" id="KW-1133">Transmembrane helix</keyword>
<evidence type="ECO:0000256" key="6">
    <source>
        <dbReference type="SAM" id="Phobius"/>
    </source>
</evidence>
<dbReference type="InterPro" id="IPR036259">
    <property type="entry name" value="MFS_trans_sf"/>
</dbReference>
<feature type="transmembrane region" description="Helical" evidence="6">
    <location>
        <begin position="189"/>
        <end position="210"/>
    </location>
</feature>
<feature type="transmembrane region" description="Helical" evidence="6">
    <location>
        <begin position="369"/>
        <end position="390"/>
    </location>
</feature>
<dbReference type="GO" id="GO:0016020">
    <property type="term" value="C:membrane"/>
    <property type="evidence" value="ECO:0007669"/>
    <property type="project" value="UniProtKB-SubCell"/>
</dbReference>
<feature type="region of interest" description="Disordered" evidence="5">
    <location>
        <begin position="521"/>
        <end position="550"/>
    </location>
</feature>
<evidence type="ECO:0008006" key="11">
    <source>
        <dbReference type="Google" id="ProtNLM"/>
    </source>
</evidence>
<evidence type="ECO:0000259" key="7">
    <source>
        <dbReference type="PROSITE" id="PS50829"/>
    </source>
</evidence>
<dbReference type="PANTHER" id="PTHR24064">
    <property type="entry name" value="SOLUTE CARRIER FAMILY 22 MEMBER"/>
    <property type="match status" value="1"/>
</dbReference>
<organism evidence="9 10">
    <name type="scientific">Anopheles melas</name>
    <dbReference type="NCBI Taxonomy" id="34690"/>
    <lineage>
        <taxon>Eukaryota</taxon>
        <taxon>Metazoa</taxon>
        <taxon>Ecdysozoa</taxon>
        <taxon>Arthropoda</taxon>
        <taxon>Hexapoda</taxon>
        <taxon>Insecta</taxon>
        <taxon>Pterygota</taxon>
        <taxon>Neoptera</taxon>
        <taxon>Endopterygota</taxon>
        <taxon>Diptera</taxon>
        <taxon>Nematocera</taxon>
        <taxon>Culicoidea</taxon>
        <taxon>Culicidae</taxon>
        <taxon>Anophelinae</taxon>
        <taxon>Anopheles</taxon>
    </lineage>
</organism>
<accession>A0A182TFS8</accession>
<feature type="compositionally biased region" description="Basic and acidic residues" evidence="5">
    <location>
        <begin position="1020"/>
        <end position="1034"/>
    </location>
</feature>
<feature type="region of interest" description="Disordered" evidence="5">
    <location>
        <begin position="580"/>
        <end position="600"/>
    </location>
</feature>
<dbReference type="Pfam" id="PF00083">
    <property type="entry name" value="Sugar_tr"/>
    <property type="match status" value="1"/>
</dbReference>
<dbReference type="Gene3D" id="3.30.1490.40">
    <property type="match status" value="1"/>
</dbReference>
<feature type="transmembrane region" description="Helical" evidence="6">
    <location>
        <begin position="20"/>
        <end position="44"/>
    </location>
</feature>
<feature type="region of interest" description="Disordered" evidence="5">
    <location>
        <begin position="1280"/>
        <end position="1309"/>
    </location>
</feature>
<dbReference type="PROSITE" id="PS50829">
    <property type="entry name" value="GYF"/>
    <property type="match status" value="1"/>
</dbReference>
<evidence type="ECO:0000256" key="4">
    <source>
        <dbReference type="ARBA" id="ARBA00023136"/>
    </source>
</evidence>
<dbReference type="GO" id="GO:0022857">
    <property type="term" value="F:transmembrane transporter activity"/>
    <property type="evidence" value="ECO:0007669"/>
    <property type="project" value="InterPro"/>
</dbReference>
<dbReference type="SUPFAM" id="SSF55277">
    <property type="entry name" value="GYF domain"/>
    <property type="match status" value="1"/>
</dbReference>
<name>A0A182TFS8_9DIPT</name>
<protein>
    <recommendedName>
        <fullName evidence="11">Major facilitator superfamily (MFS) profile domain-containing protein</fullName>
    </recommendedName>
</protein>
<dbReference type="InterPro" id="IPR005828">
    <property type="entry name" value="MFS_sugar_transport-like"/>
</dbReference>
<sequence length="1309" mass="139217">MGYDDILQHLGGFGRYQRRIYVLLCLPAISCAFHKLAGVFLLAAPDYRCRLPYELENATYPMPDERLTLAYPIDTLTGKFSTCNYLDANFTDDYWAGGTPAAGVRPCNHWVYDRTKFESSTVTDWDMVCDRNWLRASADSLFMVGVMLGSIGFGYLSDKYGRKPIFFASLVLQVIFGVLAGIAPEFLTYTLARMVVGATTSGVFLVAYVIAMEMVGPSDRLYAGVVCMMFFSVGYMLTAAFAYFIHGWRMLQIALTLPGVLFLCYWLFIPESARWLLSNGRPTEAITLIEKIAKCNKLTVPQEALDKLVEEDKAQQQEDTNEPKPSLLDIFKHPNLRRKAMLIFFDWFVNSLTYYGLSWNTNNLGGNPLLNFVISGAVEIPAYSFLLVTLNRWGRRTILCGCMIFAGMMLLTTMAVPASQQWLIVVLAMLGKMAITSSYGTVYVFSAEQFPTVIRNVALGASSTSARVGGILAPYFNLLGDYWQPLPLLIFGALAFVGGVLSLLLPETHNQKLPETIADGENFGKHKTVPGSGTGTSGIMVASGGGGDRDVERTAEELQVLSKPEPATNGEEMASDTLKAGEDKNNVGGGGSSAAAGGGGGGLSNSSYGGSSGGGGGGAAANNGGTGPGGAVTSTAIRYPLAEFRYGREEMLALFDGRTIKTPEILVHYKGLFVEKPQPPLALTPCPEEELIAEPEARRAWPSRSISLGIPGRGARGGSVDRGRGRGRGLYTSYQRSSSFYDDESRGVGRGERPWLERNGTGGIGGVGGDAEWNNSSSSPRKEYGSRVIRTSGGLESWRRSRTDDENAGATSNGISDWRSGGGTGGSITGVAREKWTRSTSWRDEDGSSHHGVERGLNSGIGGDRMIPPYKSRLSSGGGLGSGGGDPNSGHSMGAGGMRRPNWDTDELPEWATENPSDFGGSFDATGAFHDSDNDGENGGGGGSSSGGTTASRYGGDGSDANGGKTNHLTKGGDERSKNNTRHRADDSESGGEPHRDRTEDTTGKNRSDKSTPASAQGREIGKSMNHIDGRVDDATALAVGGEAGNENDNNDGQKHSSQQEKRDGPKKSPSSTSVDRMQEVADDMVAQLIMDDEFLATDGDPSVISSIAASTSGLVGAGGSLGKSPVFGMSAAGATSAAATLAAGGLPMNVVLPKAHPMQQLFGNGNLSRVNPLLLSDPVAANRAVVAGVNPMAQLHHLMGPPAPPPGSDIWFYRDPQGKLQGPFQAAEMTEWYRAGYFDESLSVRRACDDVFNTLGTLVALCGGMPFLNSVILQPFKASGGSGGMAKHSPQQQQQTQSSTATQGQQKQ</sequence>
<feature type="transmembrane region" description="Helical" evidence="6">
    <location>
        <begin position="340"/>
        <end position="357"/>
    </location>
</feature>
<feature type="transmembrane region" description="Helical" evidence="6">
    <location>
        <begin position="222"/>
        <end position="245"/>
    </location>
</feature>
<dbReference type="SMART" id="SM00444">
    <property type="entry name" value="GYF"/>
    <property type="match status" value="1"/>
</dbReference>
<evidence type="ECO:0000256" key="5">
    <source>
        <dbReference type="SAM" id="MobiDB-lite"/>
    </source>
</evidence>
<dbReference type="Pfam" id="PF02213">
    <property type="entry name" value="GYF"/>
    <property type="match status" value="1"/>
</dbReference>
<evidence type="ECO:0000256" key="1">
    <source>
        <dbReference type="ARBA" id="ARBA00004141"/>
    </source>
</evidence>
<dbReference type="EnsemblMetazoa" id="AMEC001549-RA">
    <property type="protein sequence ID" value="AMEC001549-PA"/>
    <property type="gene ID" value="AMEC001549"/>
</dbReference>
<feature type="compositionally biased region" description="Low complexity" evidence="5">
    <location>
        <begin position="1290"/>
        <end position="1309"/>
    </location>
</feature>
<feature type="transmembrane region" description="Helical" evidence="6">
    <location>
        <begin position="164"/>
        <end position="183"/>
    </location>
</feature>
<feature type="transmembrane region" description="Helical" evidence="6">
    <location>
        <begin position="251"/>
        <end position="269"/>
    </location>
</feature>
<keyword evidence="10" id="KW-1185">Reference proteome</keyword>
<feature type="compositionally biased region" description="Basic and acidic residues" evidence="5">
    <location>
        <begin position="743"/>
        <end position="756"/>
    </location>
</feature>
<keyword evidence="2 6" id="KW-0812">Transmembrane</keyword>
<dbReference type="STRING" id="34690.A0A182TFS8"/>
<dbReference type="InterPro" id="IPR003169">
    <property type="entry name" value="GYF"/>
</dbReference>
<feature type="transmembrane region" description="Helical" evidence="6">
    <location>
        <begin position="397"/>
        <end position="416"/>
    </location>
</feature>
<feature type="compositionally biased region" description="Gly residues" evidence="5">
    <location>
        <begin position="937"/>
        <end position="946"/>
    </location>
</feature>
<dbReference type="PROSITE" id="PS50850">
    <property type="entry name" value="MFS"/>
    <property type="match status" value="1"/>
</dbReference>
<dbReference type="VEuPathDB" id="VectorBase:AMEC001549"/>
<comment type="subcellular location">
    <subcellularLocation>
        <location evidence="1">Membrane</location>
        <topology evidence="1">Multi-pass membrane protein</topology>
    </subcellularLocation>
</comment>
<feature type="compositionally biased region" description="Gly residues" evidence="5">
    <location>
        <begin position="587"/>
        <end position="600"/>
    </location>
</feature>
<feature type="region of interest" description="Disordered" evidence="5">
    <location>
        <begin position="709"/>
        <end position="728"/>
    </location>
</feature>
<dbReference type="Gene3D" id="1.20.1250.20">
    <property type="entry name" value="MFS general substrate transporter like domains"/>
    <property type="match status" value="1"/>
</dbReference>
<feature type="domain" description="Major facilitator superfamily (MFS) profile" evidence="8">
    <location>
        <begin position="67"/>
        <end position="510"/>
    </location>
</feature>
<evidence type="ECO:0000313" key="10">
    <source>
        <dbReference type="Proteomes" id="UP000075902"/>
    </source>
</evidence>
<feature type="compositionally biased region" description="Gly residues" evidence="5">
    <location>
        <begin position="876"/>
        <end position="897"/>
    </location>
</feature>
<feature type="compositionally biased region" description="Basic and acidic residues" evidence="5">
    <location>
        <begin position="1052"/>
        <end position="1067"/>
    </location>
</feature>
<dbReference type="SUPFAM" id="SSF103473">
    <property type="entry name" value="MFS general substrate transporter"/>
    <property type="match status" value="1"/>
</dbReference>
<evidence type="ECO:0000259" key="8">
    <source>
        <dbReference type="PROSITE" id="PS50850"/>
    </source>
</evidence>
<keyword evidence="4 6" id="KW-0472">Membrane</keyword>
<dbReference type="CDD" id="cd00072">
    <property type="entry name" value="GYF"/>
    <property type="match status" value="1"/>
</dbReference>